<sequence length="446" mass="49688">MDVDDTEIRLVPTASENMLQPSSISERNMLTNGALLKKVPKTRVRSKSESISLSAYEKERNVVGNVVKPAKDKAHDRKPKNIKGQGKPKKSGAGGKGTWGKNGEVYEEEETNPDDPNYDSDIVESDDVILYEVTPDLSSAEFDKIVTPIIMEYFDHGITGEVAASLEELNITHLKHRIVQLAVSLALEKKGAQRELVSVLISDLFGLHILAEPDIEMGFQALMNALDDLKLDTPDAAHVLGRFMARCVADDCLNPIYIEQHLEHPDALSKVSLDVANSYLQMKHGLVRLDTVWGLGGGTRPVKTLVKEIDLMIKEYLLSNDLSEFGRCVMDLDVPHFHHEIVYETVIIALESGSDYTIKAIANLLHHLSDATMITEDQMISGFERVFDIISDLVLDIPRAYKYLDSLLDMCCRVHIIPLSLRQKAPSRGRKRFVSEGDFGISTKPL</sequence>
<feature type="compositionally biased region" description="Acidic residues" evidence="6">
    <location>
        <begin position="105"/>
        <end position="119"/>
    </location>
</feature>
<evidence type="ECO:0000256" key="3">
    <source>
        <dbReference type="ARBA" id="ARBA00022490"/>
    </source>
</evidence>
<comment type="similarity">
    <text evidence="2">Belongs to the PDCD4 family.</text>
</comment>
<evidence type="ECO:0000313" key="9">
    <source>
        <dbReference type="RefSeq" id="XP_065649300.1"/>
    </source>
</evidence>
<organism evidence="8 9">
    <name type="scientific">Hydra vulgaris</name>
    <name type="common">Hydra</name>
    <name type="synonym">Hydra attenuata</name>
    <dbReference type="NCBI Taxonomy" id="6087"/>
    <lineage>
        <taxon>Eukaryota</taxon>
        <taxon>Metazoa</taxon>
        <taxon>Cnidaria</taxon>
        <taxon>Hydrozoa</taxon>
        <taxon>Hydroidolina</taxon>
        <taxon>Anthoathecata</taxon>
        <taxon>Aplanulata</taxon>
        <taxon>Hydridae</taxon>
        <taxon>Hydra</taxon>
    </lineage>
</organism>
<feature type="domain" description="MI" evidence="7">
    <location>
        <begin position="304"/>
        <end position="427"/>
    </location>
</feature>
<protein>
    <submittedName>
        <fullName evidence="9">Programmed cell death protein 4 isoform X2</fullName>
    </submittedName>
</protein>
<feature type="compositionally biased region" description="Polar residues" evidence="6">
    <location>
        <begin position="14"/>
        <end position="26"/>
    </location>
</feature>
<dbReference type="GeneID" id="100202819"/>
<evidence type="ECO:0000259" key="7">
    <source>
        <dbReference type="PROSITE" id="PS51366"/>
    </source>
</evidence>
<dbReference type="PROSITE" id="PS51366">
    <property type="entry name" value="MI"/>
    <property type="match status" value="2"/>
</dbReference>
<dbReference type="InterPro" id="IPR016024">
    <property type="entry name" value="ARM-type_fold"/>
</dbReference>
<evidence type="ECO:0000256" key="2">
    <source>
        <dbReference type="ARBA" id="ARBA00005497"/>
    </source>
</evidence>
<proteinExistence type="inferred from homology"/>
<feature type="region of interest" description="Disordered" evidence="6">
    <location>
        <begin position="68"/>
        <end position="119"/>
    </location>
</feature>
<evidence type="ECO:0000256" key="6">
    <source>
        <dbReference type="SAM" id="MobiDB-lite"/>
    </source>
</evidence>
<dbReference type="InterPro" id="IPR003891">
    <property type="entry name" value="Initiation_fac_eIF4g_MI"/>
</dbReference>
<evidence type="ECO:0000313" key="8">
    <source>
        <dbReference type="Proteomes" id="UP001652625"/>
    </source>
</evidence>
<dbReference type="Gene3D" id="1.25.40.180">
    <property type="match status" value="2"/>
</dbReference>
<keyword evidence="8" id="KW-1185">Reference proteome</keyword>
<dbReference type="PANTHER" id="PTHR12626:SF0">
    <property type="entry name" value="PROGRAMMED CELL DEATH PROTEIN 4"/>
    <property type="match status" value="1"/>
</dbReference>
<keyword evidence="4" id="KW-0677">Repeat</keyword>
<dbReference type="SMART" id="SM00544">
    <property type="entry name" value="MA3"/>
    <property type="match status" value="2"/>
</dbReference>
<dbReference type="PANTHER" id="PTHR12626">
    <property type="entry name" value="PROGRAMMED CELL DEATH 4"/>
    <property type="match status" value="1"/>
</dbReference>
<dbReference type="RefSeq" id="XP_065649300.1">
    <property type="nucleotide sequence ID" value="XM_065793228.1"/>
</dbReference>
<dbReference type="SUPFAM" id="SSF48371">
    <property type="entry name" value="ARM repeat"/>
    <property type="match status" value="2"/>
</dbReference>
<feature type="compositionally biased region" description="Basic residues" evidence="6">
    <location>
        <begin position="76"/>
        <end position="90"/>
    </location>
</feature>
<dbReference type="Pfam" id="PF02847">
    <property type="entry name" value="MA3"/>
    <property type="match status" value="2"/>
</dbReference>
<dbReference type="Proteomes" id="UP001652625">
    <property type="component" value="Chromosome 03"/>
</dbReference>
<evidence type="ECO:0000256" key="4">
    <source>
        <dbReference type="ARBA" id="ARBA00022737"/>
    </source>
</evidence>
<keyword evidence="5" id="KW-0539">Nucleus</keyword>
<evidence type="ECO:0000256" key="1">
    <source>
        <dbReference type="ARBA" id="ARBA00004496"/>
    </source>
</evidence>
<reference evidence="9" key="1">
    <citation type="submission" date="2025-08" db="UniProtKB">
        <authorList>
            <consortium name="RefSeq"/>
        </authorList>
    </citation>
    <scope>IDENTIFICATION</scope>
</reference>
<name>A0ABM4BJS8_HYDVU</name>
<feature type="region of interest" description="Disordered" evidence="6">
    <location>
        <begin position="1"/>
        <end position="26"/>
    </location>
</feature>
<accession>A0ABM4BJS8</accession>
<feature type="domain" description="MI" evidence="7">
    <location>
        <begin position="141"/>
        <end position="263"/>
    </location>
</feature>
<gene>
    <name evidence="9" type="primary">LOC100202819</name>
</gene>
<dbReference type="InterPro" id="IPR039778">
    <property type="entry name" value="PDCD4"/>
</dbReference>
<comment type="subcellular location">
    <subcellularLocation>
        <location evidence="1">Cytoplasm</location>
    </subcellularLocation>
</comment>
<keyword evidence="3" id="KW-0963">Cytoplasm</keyword>
<evidence type="ECO:0000256" key="5">
    <source>
        <dbReference type="ARBA" id="ARBA00023242"/>
    </source>
</evidence>